<gene>
    <name evidence="7" type="ORF">KSP39_PZI020679</name>
</gene>
<dbReference type="PANTHER" id="PTHR31391">
    <property type="entry name" value="B3 DOMAIN-CONTAINING PROTEIN OS11G0197600-RELATED"/>
    <property type="match status" value="1"/>
</dbReference>
<feature type="domain" description="TF-B3" evidence="6">
    <location>
        <begin position="130"/>
        <end position="221"/>
    </location>
</feature>
<keyword evidence="3" id="KW-0238">DNA-binding</keyword>
<reference evidence="7 8" key="1">
    <citation type="journal article" date="2022" name="Nat. Plants">
        <title>Genomes of leafy and leafless Platanthera orchids illuminate the evolution of mycoheterotrophy.</title>
        <authorList>
            <person name="Li M.H."/>
            <person name="Liu K.W."/>
            <person name="Li Z."/>
            <person name="Lu H.C."/>
            <person name="Ye Q.L."/>
            <person name="Zhang D."/>
            <person name="Wang J.Y."/>
            <person name="Li Y.F."/>
            <person name="Zhong Z.M."/>
            <person name="Liu X."/>
            <person name="Yu X."/>
            <person name="Liu D.K."/>
            <person name="Tu X.D."/>
            <person name="Liu B."/>
            <person name="Hao Y."/>
            <person name="Liao X.Y."/>
            <person name="Jiang Y.T."/>
            <person name="Sun W.H."/>
            <person name="Chen J."/>
            <person name="Chen Y.Q."/>
            <person name="Ai Y."/>
            <person name="Zhai J.W."/>
            <person name="Wu S.S."/>
            <person name="Zhou Z."/>
            <person name="Hsiao Y.Y."/>
            <person name="Wu W.L."/>
            <person name="Chen Y.Y."/>
            <person name="Lin Y.F."/>
            <person name="Hsu J.L."/>
            <person name="Li C.Y."/>
            <person name="Wang Z.W."/>
            <person name="Zhao X."/>
            <person name="Zhong W.Y."/>
            <person name="Ma X.K."/>
            <person name="Ma L."/>
            <person name="Huang J."/>
            <person name="Chen G.Z."/>
            <person name="Huang M.Z."/>
            <person name="Huang L."/>
            <person name="Peng D.H."/>
            <person name="Luo Y.B."/>
            <person name="Zou S.Q."/>
            <person name="Chen S.P."/>
            <person name="Lan S."/>
            <person name="Tsai W.C."/>
            <person name="Van de Peer Y."/>
            <person name="Liu Z.J."/>
        </authorList>
    </citation>
    <scope>NUCLEOTIDE SEQUENCE [LARGE SCALE GENOMIC DNA]</scope>
    <source>
        <strain evidence="7">Lor287</strain>
    </source>
</reference>
<comment type="caution">
    <text evidence="7">The sequence shown here is derived from an EMBL/GenBank/DDBJ whole genome shotgun (WGS) entry which is preliminary data.</text>
</comment>
<sequence>MATETLTYEDVRRKKLEENKKKLEELKLGHLSILLREAVSPKTSPAKQHKRKAASISEEFLIRRRSDRIANLPEQTYKEEPTFHIITRPFRHHKRRDLMNRVYASDEARGYAMEKAEELQSQLDQKYPSFIKPMLQSHVTGGFWLGLAKSFCSKHLPKSDTWFSLIDEEEDESQSLYLAPKVGLSAGWRGFAIAHELVDGDALVFHLIKPATFKVYIIRCSGYYSSDLH</sequence>
<accession>A0AAP0B0I1</accession>
<keyword evidence="8" id="KW-1185">Reference proteome</keyword>
<evidence type="ECO:0000256" key="2">
    <source>
        <dbReference type="ARBA" id="ARBA00023015"/>
    </source>
</evidence>
<organism evidence="7 8">
    <name type="scientific">Platanthera zijinensis</name>
    <dbReference type="NCBI Taxonomy" id="2320716"/>
    <lineage>
        <taxon>Eukaryota</taxon>
        <taxon>Viridiplantae</taxon>
        <taxon>Streptophyta</taxon>
        <taxon>Embryophyta</taxon>
        <taxon>Tracheophyta</taxon>
        <taxon>Spermatophyta</taxon>
        <taxon>Magnoliopsida</taxon>
        <taxon>Liliopsida</taxon>
        <taxon>Asparagales</taxon>
        <taxon>Orchidaceae</taxon>
        <taxon>Orchidoideae</taxon>
        <taxon>Orchideae</taxon>
        <taxon>Orchidinae</taxon>
        <taxon>Platanthera</taxon>
    </lineage>
</organism>
<evidence type="ECO:0000256" key="5">
    <source>
        <dbReference type="ARBA" id="ARBA00023242"/>
    </source>
</evidence>
<evidence type="ECO:0000256" key="3">
    <source>
        <dbReference type="ARBA" id="ARBA00023125"/>
    </source>
</evidence>
<dbReference type="Pfam" id="PF02362">
    <property type="entry name" value="B3"/>
    <property type="match status" value="1"/>
</dbReference>
<keyword evidence="2" id="KW-0805">Transcription regulation</keyword>
<dbReference type="InterPro" id="IPR003340">
    <property type="entry name" value="B3_DNA-bd"/>
</dbReference>
<dbReference type="InterPro" id="IPR015300">
    <property type="entry name" value="DNA-bd_pseudobarrel_sf"/>
</dbReference>
<dbReference type="GO" id="GO:0005634">
    <property type="term" value="C:nucleus"/>
    <property type="evidence" value="ECO:0007669"/>
    <property type="project" value="UniProtKB-SubCell"/>
</dbReference>
<dbReference type="CDD" id="cd10017">
    <property type="entry name" value="B3_DNA"/>
    <property type="match status" value="1"/>
</dbReference>
<evidence type="ECO:0000259" key="6">
    <source>
        <dbReference type="PROSITE" id="PS50863"/>
    </source>
</evidence>
<evidence type="ECO:0000313" key="7">
    <source>
        <dbReference type="EMBL" id="KAK8921810.1"/>
    </source>
</evidence>
<proteinExistence type="predicted"/>
<dbReference type="GO" id="GO:0003677">
    <property type="term" value="F:DNA binding"/>
    <property type="evidence" value="ECO:0007669"/>
    <property type="project" value="UniProtKB-KW"/>
</dbReference>
<comment type="subcellular location">
    <subcellularLocation>
        <location evidence="1">Nucleus</location>
    </subcellularLocation>
</comment>
<dbReference type="Gene3D" id="2.40.330.10">
    <property type="entry name" value="DNA-binding pseudobarrel domain"/>
    <property type="match status" value="1"/>
</dbReference>
<keyword evidence="4" id="KW-0804">Transcription</keyword>
<dbReference type="Proteomes" id="UP001418222">
    <property type="component" value="Unassembled WGS sequence"/>
</dbReference>
<evidence type="ECO:0000256" key="1">
    <source>
        <dbReference type="ARBA" id="ARBA00004123"/>
    </source>
</evidence>
<evidence type="ECO:0000256" key="4">
    <source>
        <dbReference type="ARBA" id="ARBA00023163"/>
    </source>
</evidence>
<evidence type="ECO:0000313" key="8">
    <source>
        <dbReference type="Proteomes" id="UP001418222"/>
    </source>
</evidence>
<dbReference type="EMBL" id="JBBWWQ010000018">
    <property type="protein sequence ID" value="KAK8921810.1"/>
    <property type="molecule type" value="Genomic_DNA"/>
</dbReference>
<dbReference type="PROSITE" id="PS50863">
    <property type="entry name" value="B3"/>
    <property type="match status" value="1"/>
</dbReference>
<dbReference type="PANTHER" id="PTHR31391:SF99">
    <property type="entry name" value="B3 DOMAIN-CONTAINING PROTEIN OS06G0194400"/>
    <property type="match status" value="1"/>
</dbReference>
<dbReference type="InterPro" id="IPR044837">
    <property type="entry name" value="REM16-like"/>
</dbReference>
<dbReference type="AlphaFoldDB" id="A0AAP0B0I1"/>
<protein>
    <submittedName>
        <fullName evidence="7">B3 domain-containing protein</fullName>
    </submittedName>
</protein>
<dbReference type="SMART" id="SM01019">
    <property type="entry name" value="B3"/>
    <property type="match status" value="1"/>
</dbReference>
<keyword evidence="5" id="KW-0539">Nucleus</keyword>
<name>A0AAP0B0I1_9ASPA</name>
<dbReference type="SUPFAM" id="SSF101936">
    <property type="entry name" value="DNA-binding pseudobarrel domain"/>
    <property type="match status" value="1"/>
</dbReference>